<dbReference type="AlphaFoldDB" id="B4NXR4"/>
<evidence type="ECO:0000313" key="4">
    <source>
        <dbReference type="Proteomes" id="UP000002282"/>
    </source>
</evidence>
<reference evidence="3 4" key="2">
    <citation type="journal article" date="2007" name="PLoS Biol.">
        <title>Principles of genome evolution in the Drosophila melanogaster species group.</title>
        <authorList>
            <person name="Ranz J.M."/>
            <person name="Maurin D."/>
            <person name="Chan Y.S."/>
            <person name="von Grotthuss M."/>
            <person name="Hillier L.W."/>
            <person name="Roote J."/>
            <person name="Ashburner M."/>
            <person name="Bergman C.M."/>
        </authorList>
    </citation>
    <scope>NUCLEOTIDE SEQUENCE [LARGE SCALE GENOMIC DNA]</scope>
    <source>
        <strain evidence="4">Tai18E2 / Tucson 14021-0261.01</strain>
    </source>
</reference>
<dbReference type="PANTHER" id="PTHR16284:SF13">
    <property type="entry name" value="PROTEIN CDV3 HOMOLOG"/>
    <property type="match status" value="1"/>
</dbReference>
<evidence type="ECO:0008006" key="5">
    <source>
        <dbReference type="Google" id="ProtNLM"/>
    </source>
</evidence>
<dbReference type="PANTHER" id="PTHR16284">
    <property type="entry name" value="PROTEIN CDV3 HOMOLOG"/>
    <property type="match status" value="1"/>
</dbReference>
<evidence type="ECO:0000256" key="1">
    <source>
        <dbReference type="ARBA" id="ARBA00006062"/>
    </source>
</evidence>
<dbReference type="OrthoDB" id="7866787at2759"/>
<feature type="compositionally biased region" description="Basic and acidic residues" evidence="2">
    <location>
        <begin position="158"/>
        <end position="176"/>
    </location>
</feature>
<keyword evidence="4" id="KW-1185">Reference proteome</keyword>
<sequence>MSSLDDFFAKRDNEKSKKKKPNYLATNELYKTLKESVRLATEGEFEKCLGNENRAEGPTESTGSVLKPLEFSVLHSNESVEEEDEWCDFTEENRIEYTSLRRSIKMSLGSTVLAGSDAKAQDSEQRDNGGDGIDVGQALNDGMGGTSCPWRKMGHPSKQQELREQVEQPKKDEPSEVKSQIYIPPALRHSQGDFNQRAEMESRLLKIPPKMSGKPQAPDLNSAEYFPSLSGAKTFRRTK</sequence>
<dbReference type="Proteomes" id="UP000002282">
    <property type="component" value="Chromosome 2L"/>
</dbReference>
<feature type="region of interest" description="Disordered" evidence="2">
    <location>
        <begin position="113"/>
        <end position="239"/>
    </location>
</feature>
<feature type="compositionally biased region" description="Basic and acidic residues" evidence="2">
    <location>
        <begin position="119"/>
        <end position="129"/>
    </location>
</feature>
<name>B4NXR4_DROYA</name>
<dbReference type="KEGG" id="dya:Dyak_GE21333"/>
<dbReference type="HOGENOM" id="CLU_101918_0_0_1"/>
<proteinExistence type="inferred from homology"/>
<protein>
    <recommendedName>
        <fullName evidence="5">Protein CDV3 homolog</fullName>
    </recommendedName>
</protein>
<dbReference type="InterPro" id="IPR026806">
    <property type="entry name" value="CDV3"/>
</dbReference>
<dbReference type="EMBL" id="CM000157">
    <property type="protein sequence ID" value="EDW89689.2"/>
    <property type="molecule type" value="Genomic_DNA"/>
</dbReference>
<evidence type="ECO:0000313" key="3">
    <source>
        <dbReference type="EMBL" id="EDW89689.2"/>
    </source>
</evidence>
<gene>
    <name evidence="3" type="primary">Dyak\GE21333</name>
    <name evidence="3" type="synonym">dyak_GLEANR_510</name>
    <name evidence="3" type="synonym">GE21333</name>
    <name evidence="3" type="ORF">Dyak_GE21333</name>
</gene>
<evidence type="ECO:0000256" key="2">
    <source>
        <dbReference type="SAM" id="MobiDB-lite"/>
    </source>
</evidence>
<organism evidence="3 4">
    <name type="scientific">Drosophila yakuba</name>
    <name type="common">Fruit fly</name>
    <dbReference type="NCBI Taxonomy" id="7245"/>
    <lineage>
        <taxon>Eukaryota</taxon>
        <taxon>Metazoa</taxon>
        <taxon>Ecdysozoa</taxon>
        <taxon>Arthropoda</taxon>
        <taxon>Hexapoda</taxon>
        <taxon>Insecta</taxon>
        <taxon>Pterygota</taxon>
        <taxon>Neoptera</taxon>
        <taxon>Endopterygota</taxon>
        <taxon>Diptera</taxon>
        <taxon>Brachycera</taxon>
        <taxon>Muscomorpha</taxon>
        <taxon>Ephydroidea</taxon>
        <taxon>Drosophilidae</taxon>
        <taxon>Drosophila</taxon>
        <taxon>Sophophora</taxon>
    </lineage>
</organism>
<comment type="similarity">
    <text evidence="1">Belongs to the CDV3 family.</text>
</comment>
<accession>B4NXR4</accession>
<dbReference type="Pfam" id="PF15359">
    <property type="entry name" value="CDV3"/>
    <property type="match status" value="1"/>
</dbReference>
<dbReference type="GO" id="GO:0005737">
    <property type="term" value="C:cytoplasm"/>
    <property type="evidence" value="ECO:0007669"/>
    <property type="project" value="TreeGrafter"/>
</dbReference>
<reference evidence="3 4" key="1">
    <citation type="journal article" date="2007" name="Nature">
        <title>Evolution of genes and genomes on the Drosophila phylogeny.</title>
        <authorList>
            <consortium name="Drosophila 12 Genomes Consortium"/>
            <person name="Clark A.G."/>
            <person name="Eisen M.B."/>
            <person name="Smith D.R."/>
            <person name="Bergman C.M."/>
            <person name="Oliver B."/>
            <person name="Markow T.A."/>
            <person name="Kaufman T.C."/>
            <person name="Kellis M."/>
            <person name="Gelbart W."/>
            <person name="Iyer V.N."/>
            <person name="Pollard D.A."/>
            <person name="Sackton T.B."/>
            <person name="Larracuente A.M."/>
            <person name="Singh N.D."/>
            <person name="Abad J.P."/>
            <person name="Abt D.N."/>
            <person name="Adryan B."/>
            <person name="Aguade M."/>
            <person name="Akashi H."/>
            <person name="Anderson W.W."/>
            <person name="Aquadro C.F."/>
            <person name="Ardell D.H."/>
            <person name="Arguello R."/>
            <person name="Artieri C.G."/>
            <person name="Barbash D.A."/>
            <person name="Barker D."/>
            <person name="Barsanti P."/>
            <person name="Batterham P."/>
            <person name="Batzoglou S."/>
            <person name="Begun D."/>
            <person name="Bhutkar A."/>
            <person name="Blanco E."/>
            <person name="Bosak S.A."/>
            <person name="Bradley R.K."/>
            <person name="Brand A.D."/>
            <person name="Brent M.R."/>
            <person name="Brooks A.N."/>
            <person name="Brown R.H."/>
            <person name="Butlin R.K."/>
            <person name="Caggese C."/>
            <person name="Calvi B.R."/>
            <person name="Bernardo de Carvalho A."/>
            <person name="Caspi A."/>
            <person name="Castrezana S."/>
            <person name="Celniker S.E."/>
            <person name="Chang J.L."/>
            <person name="Chapple C."/>
            <person name="Chatterji S."/>
            <person name="Chinwalla A."/>
            <person name="Civetta A."/>
            <person name="Clifton S.W."/>
            <person name="Comeron J.M."/>
            <person name="Costello J.C."/>
            <person name="Coyne J.A."/>
            <person name="Daub J."/>
            <person name="David R.G."/>
            <person name="Delcher A.L."/>
            <person name="Delehaunty K."/>
            <person name="Do C.B."/>
            <person name="Ebling H."/>
            <person name="Edwards K."/>
            <person name="Eickbush T."/>
            <person name="Evans J.D."/>
            <person name="Filipski A."/>
            <person name="Findeiss S."/>
            <person name="Freyhult E."/>
            <person name="Fulton L."/>
            <person name="Fulton R."/>
            <person name="Garcia A.C."/>
            <person name="Gardiner A."/>
            <person name="Garfield D.A."/>
            <person name="Garvin B.E."/>
            <person name="Gibson G."/>
            <person name="Gilbert D."/>
            <person name="Gnerre S."/>
            <person name="Godfrey J."/>
            <person name="Good R."/>
            <person name="Gotea V."/>
            <person name="Gravely B."/>
            <person name="Greenberg A.J."/>
            <person name="Griffiths-Jones S."/>
            <person name="Gross S."/>
            <person name="Guigo R."/>
            <person name="Gustafson E.A."/>
            <person name="Haerty W."/>
            <person name="Hahn M.W."/>
            <person name="Halligan D.L."/>
            <person name="Halpern A.L."/>
            <person name="Halter G.M."/>
            <person name="Han M.V."/>
            <person name="Heger A."/>
            <person name="Hillier L."/>
            <person name="Hinrichs A.S."/>
            <person name="Holmes I."/>
            <person name="Hoskins R.A."/>
            <person name="Hubisz M.J."/>
            <person name="Hultmark D."/>
            <person name="Huntley M.A."/>
            <person name="Jaffe D.B."/>
            <person name="Jagadeeshan S."/>
            <person name="Jeck W.R."/>
            <person name="Johnson J."/>
            <person name="Jones C.D."/>
            <person name="Jordan W.C."/>
            <person name="Karpen G.H."/>
            <person name="Kataoka E."/>
            <person name="Keightley P.D."/>
            <person name="Kheradpour P."/>
            <person name="Kirkness E.F."/>
            <person name="Koerich L.B."/>
            <person name="Kristiansen K."/>
            <person name="Kudrna D."/>
            <person name="Kulathinal R.J."/>
            <person name="Kumar S."/>
            <person name="Kwok R."/>
            <person name="Lander E."/>
            <person name="Langley C.H."/>
            <person name="Lapoint R."/>
            <person name="Lazzaro B.P."/>
            <person name="Lee S.J."/>
            <person name="Levesque L."/>
            <person name="Li R."/>
            <person name="Lin C.F."/>
            <person name="Lin M.F."/>
            <person name="Lindblad-Toh K."/>
            <person name="Llopart A."/>
            <person name="Long M."/>
            <person name="Low L."/>
            <person name="Lozovsky E."/>
            <person name="Lu J."/>
            <person name="Luo M."/>
            <person name="Machado C.A."/>
            <person name="Makalowski W."/>
            <person name="Marzo M."/>
            <person name="Matsuda M."/>
            <person name="Matzkin L."/>
            <person name="McAllister B."/>
            <person name="McBride C.S."/>
            <person name="McKernan B."/>
            <person name="McKernan K."/>
            <person name="Mendez-Lago M."/>
            <person name="Minx P."/>
            <person name="Mollenhauer M.U."/>
            <person name="Montooth K."/>
            <person name="Mount S.M."/>
            <person name="Mu X."/>
            <person name="Myers E."/>
            <person name="Negre B."/>
            <person name="Newfeld S."/>
            <person name="Nielsen R."/>
            <person name="Noor M.A."/>
            <person name="O'Grady P."/>
            <person name="Pachter L."/>
            <person name="Papaceit M."/>
            <person name="Parisi M.J."/>
            <person name="Parisi M."/>
            <person name="Parts L."/>
            <person name="Pedersen J.S."/>
            <person name="Pesole G."/>
            <person name="Phillippy A.M."/>
            <person name="Ponting C.P."/>
            <person name="Pop M."/>
            <person name="Porcelli D."/>
            <person name="Powell J.R."/>
            <person name="Prohaska S."/>
            <person name="Pruitt K."/>
            <person name="Puig M."/>
            <person name="Quesneville H."/>
            <person name="Ram K.R."/>
            <person name="Rand D."/>
            <person name="Rasmussen M.D."/>
            <person name="Reed L.K."/>
            <person name="Reenan R."/>
            <person name="Reily A."/>
            <person name="Remington K.A."/>
            <person name="Rieger T.T."/>
            <person name="Ritchie M.G."/>
            <person name="Robin C."/>
            <person name="Rogers Y.H."/>
            <person name="Rohde C."/>
            <person name="Rozas J."/>
            <person name="Rubenfield M.J."/>
            <person name="Ruiz A."/>
            <person name="Russo S."/>
            <person name="Salzberg S.L."/>
            <person name="Sanchez-Gracia A."/>
            <person name="Saranga D.J."/>
            <person name="Sato H."/>
            <person name="Schaeffer S.W."/>
            <person name="Schatz M.C."/>
            <person name="Schlenke T."/>
            <person name="Schwartz R."/>
            <person name="Segarra C."/>
            <person name="Singh R.S."/>
            <person name="Sirot L."/>
            <person name="Sirota M."/>
            <person name="Sisneros N.B."/>
            <person name="Smith C.D."/>
            <person name="Smith T.F."/>
            <person name="Spieth J."/>
            <person name="Stage D.E."/>
            <person name="Stark A."/>
            <person name="Stephan W."/>
            <person name="Strausberg R.L."/>
            <person name="Strempel S."/>
            <person name="Sturgill D."/>
            <person name="Sutton G."/>
            <person name="Sutton G.G."/>
            <person name="Tao W."/>
            <person name="Teichmann S."/>
            <person name="Tobari Y.N."/>
            <person name="Tomimura Y."/>
            <person name="Tsolas J.M."/>
            <person name="Valente V.L."/>
            <person name="Venter E."/>
            <person name="Venter J.C."/>
            <person name="Vicario S."/>
            <person name="Vieira F.G."/>
            <person name="Vilella A.J."/>
            <person name="Villasante A."/>
            <person name="Walenz B."/>
            <person name="Wang J."/>
            <person name="Wasserman M."/>
            <person name="Watts T."/>
            <person name="Wilson D."/>
            <person name="Wilson R.K."/>
            <person name="Wing R.A."/>
            <person name="Wolfner M.F."/>
            <person name="Wong A."/>
            <person name="Wong G.K."/>
            <person name="Wu C.I."/>
            <person name="Wu G."/>
            <person name="Yamamoto D."/>
            <person name="Yang H.P."/>
            <person name="Yang S.P."/>
            <person name="Yorke J.A."/>
            <person name="Yoshida K."/>
            <person name="Zdobnov E."/>
            <person name="Zhang P."/>
            <person name="Zhang Y."/>
            <person name="Zimin A.V."/>
            <person name="Baldwin J."/>
            <person name="Abdouelleil A."/>
            <person name="Abdulkadir J."/>
            <person name="Abebe A."/>
            <person name="Abera B."/>
            <person name="Abreu J."/>
            <person name="Acer S.C."/>
            <person name="Aftuck L."/>
            <person name="Alexander A."/>
            <person name="An P."/>
            <person name="Anderson E."/>
            <person name="Anderson S."/>
            <person name="Arachi H."/>
            <person name="Azer M."/>
            <person name="Bachantsang P."/>
            <person name="Barry A."/>
            <person name="Bayul T."/>
            <person name="Berlin A."/>
            <person name="Bessette D."/>
            <person name="Bloom T."/>
            <person name="Blye J."/>
            <person name="Boguslavskiy L."/>
            <person name="Bonnet C."/>
            <person name="Boukhgalter B."/>
            <person name="Bourzgui I."/>
            <person name="Brown A."/>
            <person name="Cahill P."/>
            <person name="Channer S."/>
            <person name="Cheshatsang Y."/>
            <person name="Chuda L."/>
            <person name="Citroen M."/>
            <person name="Collymore A."/>
            <person name="Cooke P."/>
            <person name="Costello M."/>
            <person name="D'Aco K."/>
            <person name="Daza R."/>
            <person name="De Haan G."/>
            <person name="DeGray S."/>
            <person name="DeMaso C."/>
            <person name="Dhargay N."/>
            <person name="Dooley K."/>
            <person name="Dooley E."/>
            <person name="Doricent M."/>
            <person name="Dorje P."/>
            <person name="Dorjee K."/>
            <person name="Dupes A."/>
            <person name="Elong R."/>
            <person name="Falk J."/>
            <person name="Farina A."/>
            <person name="Faro S."/>
            <person name="Ferguson D."/>
            <person name="Fisher S."/>
            <person name="Foley C.D."/>
            <person name="Franke A."/>
            <person name="Friedrich D."/>
            <person name="Gadbois L."/>
            <person name="Gearin G."/>
            <person name="Gearin C.R."/>
            <person name="Giannoukos G."/>
            <person name="Goode T."/>
            <person name="Graham J."/>
            <person name="Grandbois E."/>
            <person name="Grewal S."/>
            <person name="Gyaltsen K."/>
            <person name="Hafez N."/>
            <person name="Hagos B."/>
            <person name="Hall J."/>
            <person name="Henson C."/>
            <person name="Hollinger A."/>
            <person name="Honan T."/>
            <person name="Huard M.D."/>
            <person name="Hughes L."/>
            <person name="Hurhula B."/>
            <person name="Husby M.E."/>
            <person name="Kamat A."/>
            <person name="Kanga B."/>
            <person name="Kashin S."/>
            <person name="Khazanovich D."/>
            <person name="Kisner P."/>
            <person name="Lance K."/>
            <person name="Lara M."/>
            <person name="Lee W."/>
            <person name="Lennon N."/>
            <person name="Letendre F."/>
            <person name="LeVine R."/>
            <person name="Lipovsky A."/>
            <person name="Liu X."/>
            <person name="Liu J."/>
            <person name="Liu S."/>
            <person name="Lokyitsang T."/>
            <person name="Lokyitsang Y."/>
            <person name="Lubonja R."/>
            <person name="Lui A."/>
            <person name="MacDonald P."/>
            <person name="Magnisalis V."/>
            <person name="Maru K."/>
            <person name="Matthews C."/>
            <person name="McCusker W."/>
            <person name="McDonough S."/>
            <person name="Mehta T."/>
            <person name="Meldrim J."/>
            <person name="Meneus L."/>
            <person name="Mihai O."/>
            <person name="Mihalev A."/>
            <person name="Mihova T."/>
            <person name="Mittelman R."/>
            <person name="Mlenga V."/>
            <person name="Montmayeur A."/>
            <person name="Mulrain L."/>
            <person name="Navidi A."/>
            <person name="Naylor J."/>
            <person name="Negash T."/>
            <person name="Nguyen T."/>
            <person name="Nguyen N."/>
            <person name="Nicol R."/>
            <person name="Norbu C."/>
            <person name="Norbu N."/>
            <person name="Novod N."/>
            <person name="O'Neill B."/>
            <person name="Osman S."/>
            <person name="Markiewicz E."/>
            <person name="Oyono O.L."/>
            <person name="Patti C."/>
            <person name="Phunkhang P."/>
            <person name="Pierre F."/>
            <person name="Priest M."/>
            <person name="Raghuraman S."/>
            <person name="Rege F."/>
            <person name="Reyes R."/>
            <person name="Rise C."/>
            <person name="Rogov P."/>
            <person name="Ross K."/>
            <person name="Ryan E."/>
            <person name="Settipalli S."/>
            <person name="Shea T."/>
            <person name="Sherpa N."/>
            <person name="Shi L."/>
            <person name="Shih D."/>
            <person name="Sparrow T."/>
            <person name="Spaulding J."/>
            <person name="Stalker J."/>
            <person name="Stange-Thomann N."/>
            <person name="Stavropoulos S."/>
            <person name="Stone C."/>
            <person name="Strader C."/>
            <person name="Tesfaye S."/>
            <person name="Thomson T."/>
            <person name="Thoulutsang Y."/>
            <person name="Thoulutsang D."/>
            <person name="Topham K."/>
            <person name="Topping I."/>
            <person name="Tsamla T."/>
            <person name="Vassiliev H."/>
            <person name="Vo A."/>
            <person name="Wangchuk T."/>
            <person name="Wangdi T."/>
            <person name="Weiand M."/>
            <person name="Wilkinson J."/>
            <person name="Wilson A."/>
            <person name="Yadav S."/>
            <person name="Young G."/>
            <person name="Yu Q."/>
            <person name="Zembek L."/>
            <person name="Zhong D."/>
            <person name="Zimmer A."/>
            <person name="Zwirko Z."/>
            <person name="Jaffe D.B."/>
            <person name="Alvarez P."/>
            <person name="Brockman W."/>
            <person name="Butler J."/>
            <person name="Chin C."/>
            <person name="Gnerre S."/>
            <person name="Grabherr M."/>
            <person name="Kleber M."/>
            <person name="Mauceli E."/>
            <person name="MacCallum I."/>
        </authorList>
    </citation>
    <scope>NUCLEOTIDE SEQUENCE [LARGE SCALE GENOMIC DNA]</scope>
    <source>
        <strain evidence="4">Tai18E2 / Tucson 14021-0261.01</strain>
    </source>
</reference>
<feature type="region of interest" description="Disordered" evidence="2">
    <location>
        <begin position="1"/>
        <end position="20"/>
    </location>
</feature>